<dbReference type="PANTHER" id="PTHR33498:SF1">
    <property type="entry name" value="TRANSPOSASE FOR INSERTION SEQUENCE ELEMENT IS1557"/>
    <property type="match status" value="1"/>
</dbReference>
<evidence type="ECO:0000313" key="3">
    <source>
        <dbReference type="Proteomes" id="UP000218288"/>
    </source>
</evidence>
<protein>
    <submittedName>
        <fullName evidence="2">Putative transposase</fullName>
    </submittedName>
</protein>
<dbReference type="OrthoDB" id="46712at2"/>
<reference evidence="2 3" key="1">
    <citation type="journal article" date="2016" name="Genome Announc.">
        <title>Complete Genome Sequence of Methylobacterium populi P-1M, Isolated from Pink-Pigmented Household Biofilm.</title>
        <authorList>
            <person name="Morohoshi T."/>
            <person name="Ikeda T."/>
        </authorList>
    </citation>
    <scope>NUCLEOTIDE SEQUENCE [LARGE SCALE GENOMIC DNA]</scope>
    <source>
        <strain evidence="2 3">P-1M</strain>
    </source>
</reference>
<evidence type="ECO:0000313" key="2">
    <source>
        <dbReference type="EMBL" id="BAU93342.1"/>
    </source>
</evidence>
<dbReference type="EMBL" id="AP014809">
    <property type="protein sequence ID" value="BAU93342.1"/>
    <property type="molecule type" value="Genomic_DNA"/>
</dbReference>
<dbReference type="NCBIfam" id="NF033550">
    <property type="entry name" value="transpos_ISL3"/>
    <property type="match status" value="1"/>
</dbReference>
<sequence>MSDLLNLPGVVETAREEADDHYVVHARSRRPTAQACNLACKLRKNGTRVTGINDVPHHGKATLIEFSVQRFACPDCKNEAGEVVGNDAISETLPFKEPGFLMTRRLVLWMARQAMRRTFAEIGRDVYVDPKSVAKAFDAYTSVEIAKLHRETPRVLGIDEKKLRGEFRAVMGNLEELTVLDMLKDRGETLELYLNQLSEDRRLEVVVTDRFDGYRKMIRRCLPGRLHVTDRFHVTRAANEVLDNIRAAVAKRLPDRREGAALRMSRQLFRTRWSQTSEEQKATINNWCNRWPILHDAYWTKERYCDLYLCSSPAEAETYYKDWLATLPPTVSLAYKTKCAIQRRWMPMVLAYFEEPYTTGYVESVNRFLDDLQRDGRGYSFEVMRAKLMLAGKLENKTFRDRHPGAFMGGGANVEPLETYHWGVDLGRLSDVFSAEFYIVRDGRRFDQPKGLSTLDPDFDLAA</sequence>
<dbReference type="Pfam" id="PF01610">
    <property type="entry name" value="DDE_Tnp_ISL3"/>
    <property type="match status" value="1"/>
</dbReference>
<dbReference type="RefSeq" id="WP_096487090.1">
    <property type="nucleotide sequence ID" value="NZ_AP014809.1"/>
</dbReference>
<accession>A0A169RG13</accession>
<feature type="domain" description="Transposase IS204/IS1001/IS1096/IS1165 DDE" evidence="1">
    <location>
        <begin position="156"/>
        <end position="387"/>
    </location>
</feature>
<organism evidence="2 3">
    <name type="scientific">Methylorubrum populi</name>
    <dbReference type="NCBI Taxonomy" id="223967"/>
    <lineage>
        <taxon>Bacteria</taxon>
        <taxon>Pseudomonadati</taxon>
        <taxon>Pseudomonadota</taxon>
        <taxon>Alphaproteobacteria</taxon>
        <taxon>Hyphomicrobiales</taxon>
        <taxon>Methylobacteriaceae</taxon>
        <taxon>Methylorubrum</taxon>
    </lineage>
</organism>
<dbReference type="InterPro" id="IPR047951">
    <property type="entry name" value="Transpos_ISL3"/>
</dbReference>
<dbReference type="InterPro" id="IPR002560">
    <property type="entry name" value="Transposase_DDE"/>
</dbReference>
<gene>
    <name evidence="2" type="primary">tnpA</name>
    <name evidence="2" type="ORF">MPPM_4737</name>
</gene>
<dbReference type="PANTHER" id="PTHR33498">
    <property type="entry name" value="TRANSPOSASE FOR INSERTION SEQUENCE ELEMENT IS1557"/>
    <property type="match status" value="1"/>
</dbReference>
<dbReference type="AlphaFoldDB" id="A0A169RG13"/>
<evidence type="ECO:0000259" key="1">
    <source>
        <dbReference type="Pfam" id="PF01610"/>
    </source>
</evidence>
<dbReference type="Proteomes" id="UP000218288">
    <property type="component" value="Chromosome"/>
</dbReference>
<proteinExistence type="predicted"/>
<name>A0A169RG13_9HYPH</name>